<accession>A0ABQ5FWW2</accession>
<dbReference type="Proteomes" id="UP001151760">
    <property type="component" value="Unassembled WGS sequence"/>
</dbReference>
<dbReference type="EMBL" id="BQNB010017847">
    <property type="protein sequence ID" value="GJT67876.1"/>
    <property type="molecule type" value="Genomic_DNA"/>
</dbReference>
<name>A0ABQ5FWW2_9ASTR</name>
<evidence type="ECO:0000313" key="2">
    <source>
        <dbReference type="Proteomes" id="UP001151760"/>
    </source>
</evidence>
<reference evidence="1" key="2">
    <citation type="submission" date="2022-01" db="EMBL/GenBank/DDBJ databases">
        <authorList>
            <person name="Yamashiro T."/>
            <person name="Shiraishi A."/>
            <person name="Satake H."/>
            <person name="Nakayama K."/>
        </authorList>
    </citation>
    <scope>NUCLEOTIDE SEQUENCE</scope>
</reference>
<evidence type="ECO:0000313" key="1">
    <source>
        <dbReference type="EMBL" id="GJT67876.1"/>
    </source>
</evidence>
<organism evidence="1 2">
    <name type="scientific">Tanacetum coccineum</name>
    <dbReference type="NCBI Taxonomy" id="301880"/>
    <lineage>
        <taxon>Eukaryota</taxon>
        <taxon>Viridiplantae</taxon>
        <taxon>Streptophyta</taxon>
        <taxon>Embryophyta</taxon>
        <taxon>Tracheophyta</taxon>
        <taxon>Spermatophyta</taxon>
        <taxon>Magnoliopsida</taxon>
        <taxon>eudicotyledons</taxon>
        <taxon>Gunneridae</taxon>
        <taxon>Pentapetalae</taxon>
        <taxon>asterids</taxon>
        <taxon>campanulids</taxon>
        <taxon>Asterales</taxon>
        <taxon>Asteraceae</taxon>
        <taxon>Asteroideae</taxon>
        <taxon>Anthemideae</taxon>
        <taxon>Anthemidinae</taxon>
        <taxon>Tanacetum</taxon>
    </lineage>
</organism>
<reference evidence="1" key="1">
    <citation type="journal article" date="2022" name="Int. J. Mol. Sci.">
        <title>Draft Genome of Tanacetum Coccineum: Genomic Comparison of Closely Related Tanacetum-Family Plants.</title>
        <authorList>
            <person name="Yamashiro T."/>
            <person name="Shiraishi A."/>
            <person name="Nakayama K."/>
            <person name="Satake H."/>
        </authorList>
    </citation>
    <scope>NUCLEOTIDE SEQUENCE</scope>
</reference>
<comment type="caution">
    <text evidence="1">The sequence shown here is derived from an EMBL/GenBank/DDBJ whole genome shotgun (WGS) entry which is preliminary data.</text>
</comment>
<keyword evidence="2" id="KW-1185">Reference proteome</keyword>
<proteinExistence type="predicted"/>
<gene>
    <name evidence="1" type="ORF">Tco_1019356</name>
</gene>
<sequence>MVFGHKVLGAGIEKIRKRFLTSRSPNDVHKGKLSLRVGRETVTFNIRKSMKSKHSSDIVGFKSLLEVTAAKVCVTAAKSLEVNWDQHYLYCVDHTAKHVQEQWIDAVDHDGKWTDVEKEEDYKKVQADSFYPRTEPVKPLEWKALENRLKPSSIESPKLELKELPKHL</sequence>
<protein>
    <submittedName>
        <fullName evidence="1">Uncharacterized protein</fullName>
    </submittedName>
</protein>